<name>A0A219VHA5_9CAUD</name>
<dbReference type="EMBL" id="KX669658">
    <property type="protein sequence ID" value="AOT25328.1"/>
    <property type="molecule type" value="Genomic_DNA"/>
</dbReference>
<evidence type="ECO:0000313" key="1">
    <source>
        <dbReference type="EMBL" id="AOT25328.1"/>
    </source>
</evidence>
<protein>
    <submittedName>
        <fullName evidence="1">Uncharacterized protein</fullName>
    </submittedName>
</protein>
<dbReference type="Proteomes" id="UP000226413">
    <property type="component" value="Segment"/>
</dbReference>
<accession>A0A219VHA5</accession>
<evidence type="ECO:0000313" key="2">
    <source>
        <dbReference type="Proteomes" id="UP000226413"/>
    </source>
</evidence>
<reference evidence="1 2" key="1">
    <citation type="journal article" date="2017" name="Front. Microbiol.">
        <title>Prevalence, Host Range, and Comparative Genomic Analysis of Temperate Ochrobactrum Phages.</title>
        <authorList>
            <person name="Jackel C."/>
            <person name="Hertwig S."/>
            <person name="Scholz H.C."/>
            <person name="Nockler K."/>
            <person name="Reetz J."/>
            <person name="Hammerl J.A."/>
        </authorList>
    </citation>
    <scope>NUCLEOTIDE SEQUENCE [LARGE SCALE GENOMIC DNA]</scope>
</reference>
<proteinExistence type="predicted"/>
<gene>
    <name evidence="1" type="ORF">POA1180_20</name>
</gene>
<organism evidence="1 2">
    <name type="scientific">Ochrobactrum phage POA1180</name>
    <dbReference type="NCBI Taxonomy" id="1897640"/>
    <lineage>
        <taxon>Viruses</taxon>
        <taxon>Duplodnaviria</taxon>
        <taxon>Heunggongvirae</taxon>
        <taxon>Uroviricota</taxon>
        <taxon>Caudoviricetes</taxon>
        <taxon>Abaiavirus</taxon>
        <taxon>Abaiavirus POA1180</taxon>
    </lineage>
</organism>
<keyword evidence="2" id="KW-1185">Reference proteome</keyword>
<sequence length="218" mass="24127">MKDFGIFTAGENIITVPPIQIGIDGDGAPVFSEPRELPVLIFRDKNGVDWFDLAKEFPHPFYIAVDENGRIYSMETDFQASQLAGHLIGIDSDFGYTRGLGGTVYGKLWNGTAIVEPEPEPEPIPDEISRRQFFQHLAVMGIITKADALAAMQGGVIPAPIQAIINHLPSDDDKFNAQMFIVGAATFHRTHPLAETVREALSWTAEQKDDFWRQAAML</sequence>